<organism evidence="15 16">
    <name type="scientific">Chloropicon primus</name>
    <dbReference type="NCBI Taxonomy" id="1764295"/>
    <lineage>
        <taxon>Eukaryota</taxon>
        <taxon>Viridiplantae</taxon>
        <taxon>Chlorophyta</taxon>
        <taxon>Chloropicophyceae</taxon>
        <taxon>Chloropicales</taxon>
        <taxon>Chloropicaceae</taxon>
        <taxon>Chloropicon</taxon>
    </lineage>
</organism>
<feature type="domain" description="TOG" evidence="14">
    <location>
        <begin position="1"/>
        <end position="237"/>
    </location>
</feature>
<feature type="compositionally biased region" description="Polar residues" evidence="13">
    <location>
        <begin position="902"/>
        <end position="916"/>
    </location>
</feature>
<feature type="region of interest" description="Disordered" evidence="13">
    <location>
        <begin position="507"/>
        <end position="526"/>
    </location>
</feature>
<evidence type="ECO:0000256" key="12">
    <source>
        <dbReference type="PROSITE-ProRule" id="PRU00103"/>
    </source>
</evidence>
<dbReference type="PANTHER" id="PTHR21567">
    <property type="entry name" value="CLASP"/>
    <property type="match status" value="1"/>
</dbReference>
<gene>
    <name evidence="15" type="ORF">A3770_01p05030</name>
</gene>
<evidence type="ECO:0000256" key="2">
    <source>
        <dbReference type="ARBA" id="ARBA00004601"/>
    </source>
</evidence>
<keyword evidence="11" id="KW-0137">Centromere</keyword>
<evidence type="ECO:0000313" key="16">
    <source>
        <dbReference type="Proteomes" id="UP000316726"/>
    </source>
</evidence>
<feature type="region of interest" description="Disordered" evidence="13">
    <location>
        <begin position="547"/>
        <end position="616"/>
    </location>
</feature>
<dbReference type="InterPro" id="IPR016024">
    <property type="entry name" value="ARM-type_fold"/>
</dbReference>
<dbReference type="PROSITE" id="PS50077">
    <property type="entry name" value="HEAT_REPEAT"/>
    <property type="match status" value="1"/>
</dbReference>
<dbReference type="InterPro" id="IPR000357">
    <property type="entry name" value="HEAT"/>
</dbReference>
<dbReference type="OrthoDB" id="46159at2759"/>
<keyword evidence="5" id="KW-0963">Cytoplasm</keyword>
<evidence type="ECO:0000313" key="15">
    <source>
        <dbReference type="EMBL" id="QDZ17985.1"/>
    </source>
</evidence>
<dbReference type="GO" id="GO:0000226">
    <property type="term" value="P:microtubule cytoskeleton organization"/>
    <property type="evidence" value="ECO:0007669"/>
    <property type="project" value="UniProtKB-ARBA"/>
</dbReference>
<keyword evidence="16" id="KW-1185">Reference proteome</keyword>
<evidence type="ECO:0000256" key="7">
    <source>
        <dbReference type="ARBA" id="ARBA00022838"/>
    </source>
</evidence>
<feature type="domain" description="TOG" evidence="14">
    <location>
        <begin position="967"/>
        <end position="1193"/>
    </location>
</feature>
<sequence length="1210" mass="132766">MSDEERDPNLSLYHAIEIINDGDTRQRLSALEIIQSHVDTHTLGRDELNALTDAVVSLLKDNNFKVCVGALRVASIALAQAGDHSKAMAPLLVPALIERLGDGKAAVRKGALEAIFVIIDGLHSPTIVHERFASCWRHKNSHIREGILKIAIHCFKEYGAKFTSSKRKSELIKDVLHLLGDSTSTVRETAMSCVEAAYSVLGNSLRSALKEHGLRSAHMKEINSRLDQIQAPVDGPPSQATGSTATPQSSSSPTSSRTKRGGFGDGGGVTTDGTMADADPIHIKSSHELQNALEDIKVALADTTENWQARMQHMMRLEGIILGNDKKFDMLVQSLNHMKTCFIEQVLDRRSAVSRQACHLLTVISEKLGSSADSIVEHLVPVLFKVVVISVQVQADAAHCAVKRMMKACHVGKLVTQISNNLRTSRNAKLRCACIDYFHVILESWLKPEYDHYVANFESGLKSALSDASKDVRARARETFVMYKTEWPEEAAALFETLSSSVQKAIAQPGKKKRATKSARQSIRSQQLKSDFAAQLADSEAASDQNATIFWPKKQPDVDHGEAGAKAGGDLPKSSVAGGALRLSSESLKTDKSKPGRKKHDNHGVKEAEKAPAKRHSSGFSFRSYLDSVSSQNLTWNMKVEKNTSFRDWVLKQGQGIVSELSSDIEKLVFVFVDHFHDPHHKVALSSLSLFEAVLPLCLHILEPFIEKFCPPLFLKMVDTKEQIRSSASEILVTVGERYSVETLIPALTRSLKVNKHPRSRIASLEFSVKYFRKSTVTSGSVLEGWIALIGPLICEKVVEVRRAAAAALVRVYQSVDAEPVLAYILSLSPREQSMVRKAVHSFVGSIDEELASYAASQNIHNLCWLEKPADDKSRKSVDQAEDLREMETVTRAESPHGGVTKSASYRTESDSNTSPEKTDESAFEGNNDEVFGQKSRAKDSRSPFALREKSYNLELQDSGSDVEMHDLSVILVNLGKCNLKQDFALKQFSTLARKYPSSVWEVFIGDTMAKLLDYMQASVPGVKACALLAVKQVACHLPELLSDSLDSVISLALQAVGEAHLEVKQSAEECLLALASSSNAEYAVQLLLDRIPYLTEDPQRNASLVSSFRAIGKALAKLSQSHLDERLVEVLPPLFSSFNSPDADVRKAVVFCLVDIYASMGNALMVHLSPLSTAQLKLLTIYIQRSKQGKGASSKLGGKENSIPTPTYV</sequence>
<dbReference type="PANTHER" id="PTHR21567:SF9">
    <property type="entry name" value="CLIP-ASSOCIATING PROTEIN"/>
    <property type="match status" value="1"/>
</dbReference>
<evidence type="ECO:0000256" key="11">
    <source>
        <dbReference type="ARBA" id="ARBA00023328"/>
    </source>
</evidence>
<accession>A0A5B8MEA5</accession>
<dbReference type="Pfam" id="PF02985">
    <property type="entry name" value="HEAT"/>
    <property type="match status" value="1"/>
</dbReference>
<evidence type="ECO:0000256" key="4">
    <source>
        <dbReference type="ARBA" id="ARBA00022454"/>
    </source>
</evidence>
<feature type="repeat" description="HEAT" evidence="12">
    <location>
        <begin position="92"/>
        <end position="130"/>
    </location>
</feature>
<dbReference type="Pfam" id="PF12348">
    <property type="entry name" value="CLASP_N"/>
    <property type="match status" value="1"/>
</dbReference>
<dbReference type="AlphaFoldDB" id="A0A5B8MEA5"/>
<dbReference type="InterPro" id="IPR024395">
    <property type="entry name" value="CLASP_N_dom"/>
</dbReference>
<dbReference type="STRING" id="1764295.A0A5B8MEA5"/>
<evidence type="ECO:0000256" key="1">
    <source>
        <dbReference type="ARBA" id="ARBA00004300"/>
    </source>
</evidence>
<dbReference type="EMBL" id="CP031034">
    <property type="protein sequence ID" value="QDZ17985.1"/>
    <property type="molecule type" value="Genomic_DNA"/>
</dbReference>
<protein>
    <submittedName>
        <fullName evidence="15">CLIP-associated protein</fullName>
    </submittedName>
</protein>
<keyword evidence="7" id="KW-0995">Kinetochore</keyword>
<dbReference type="GO" id="GO:0031110">
    <property type="term" value="P:regulation of microtubule polymerization or depolymerization"/>
    <property type="evidence" value="ECO:0007669"/>
    <property type="project" value="UniProtKB-ARBA"/>
</dbReference>
<dbReference type="GO" id="GO:0000278">
    <property type="term" value="P:mitotic cell cycle"/>
    <property type="evidence" value="ECO:0007669"/>
    <property type="project" value="UniProtKB-ARBA"/>
</dbReference>
<feature type="region of interest" description="Disordered" evidence="13">
    <location>
        <begin position="875"/>
        <end position="944"/>
    </location>
</feature>
<dbReference type="InterPro" id="IPR021133">
    <property type="entry name" value="HEAT_type_2"/>
</dbReference>
<feature type="compositionally biased region" description="Basic and acidic residues" evidence="13">
    <location>
        <begin position="554"/>
        <end position="563"/>
    </location>
</feature>
<dbReference type="GO" id="GO:1902903">
    <property type="term" value="P:regulation of supramolecular fiber organization"/>
    <property type="evidence" value="ECO:0007669"/>
    <property type="project" value="UniProtKB-ARBA"/>
</dbReference>
<evidence type="ECO:0000256" key="9">
    <source>
        <dbReference type="ARBA" id="ARBA00023212"/>
    </source>
</evidence>
<evidence type="ECO:0000259" key="14">
    <source>
        <dbReference type="SMART" id="SM01349"/>
    </source>
</evidence>
<evidence type="ECO:0000256" key="5">
    <source>
        <dbReference type="ARBA" id="ARBA00022490"/>
    </source>
</evidence>
<dbReference type="Proteomes" id="UP000316726">
    <property type="component" value="Chromosome 1"/>
</dbReference>
<keyword evidence="4" id="KW-0158">Chromosome</keyword>
<proteinExistence type="predicted"/>
<evidence type="ECO:0000256" key="8">
    <source>
        <dbReference type="ARBA" id="ARBA00023034"/>
    </source>
</evidence>
<keyword evidence="8" id="KW-0333">Golgi apparatus</keyword>
<dbReference type="Pfam" id="PF23271">
    <property type="entry name" value="HEAT_GCN1"/>
    <property type="match status" value="1"/>
</dbReference>
<keyword evidence="10" id="KW-0131">Cell cycle</keyword>
<feature type="region of interest" description="Disordered" evidence="13">
    <location>
        <begin position="230"/>
        <end position="277"/>
    </location>
</feature>
<evidence type="ECO:0000256" key="13">
    <source>
        <dbReference type="SAM" id="MobiDB-lite"/>
    </source>
</evidence>
<dbReference type="GO" id="GO:0008017">
    <property type="term" value="F:microtubule binding"/>
    <property type="evidence" value="ECO:0007669"/>
    <property type="project" value="TreeGrafter"/>
</dbReference>
<evidence type="ECO:0000256" key="10">
    <source>
        <dbReference type="ARBA" id="ARBA00023306"/>
    </source>
</evidence>
<comment type="subcellular location">
    <subcellularLocation>
        <location evidence="3">Chromosome</location>
        <location evidence="3">Centromere</location>
        <location evidence="3">Kinetochore</location>
    </subcellularLocation>
    <subcellularLocation>
        <location evidence="1">Cytoplasm</location>
        <location evidence="1">Cytoskeleton</location>
        <location evidence="1">Microtubule organizing center</location>
        <location evidence="1">Centrosome</location>
    </subcellularLocation>
    <subcellularLocation>
        <location evidence="2">Golgi apparatus</location>
        <location evidence="2">trans-Golgi network</location>
    </subcellularLocation>
</comment>
<feature type="domain" description="TOG" evidence="14">
    <location>
        <begin position="624"/>
        <end position="853"/>
    </location>
</feature>
<dbReference type="GO" id="GO:0005819">
    <property type="term" value="C:spindle"/>
    <property type="evidence" value="ECO:0007669"/>
    <property type="project" value="UniProtKB-ARBA"/>
</dbReference>
<dbReference type="GO" id="GO:0005881">
    <property type="term" value="C:cytoplasmic microtubule"/>
    <property type="evidence" value="ECO:0007669"/>
    <property type="project" value="TreeGrafter"/>
</dbReference>
<dbReference type="InterPro" id="IPR011989">
    <property type="entry name" value="ARM-like"/>
</dbReference>
<feature type="compositionally biased region" description="Gly residues" evidence="13">
    <location>
        <begin position="261"/>
        <end position="270"/>
    </location>
</feature>
<feature type="compositionally biased region" description="Basic and acidic residues" evidence="13">
    <location>
        <begin position="875"/>
        <end position="895"/>
    </location>
</feature>
<feature type="region of interest" description="Disordered" evidence="13">
    <location>
        <begin position="1191"/>
        <end position="1210"/>
    </location>
</feature>
<dbReference type="Gene3D" id="1.25.10.10">
    <property type="entry name" value="Leucine-rich Repeat Variant"/>
    <property type="match status" value="4"/>
</dbReference>
<keyword evidence="6" id="KW-0677">Repeat</keyword>
<reference evidence="15 16" key="1">
    <citation type="submission" date="2018-07" db="EMBL/GenBank/DDBJ databases">
        <title>The complete nuclear genome of the prasinophyte Chloropicon primus (CCMP1205).</title>
        <authorList>
            <person name="Pombert J.-F."/>
            <person name="Otis C."/>
            <person name="Turmel M."/>
            <person name="Lemieux C."/>
        </authorList>
    </citation>
    <scope>NUCLEOTIDE SEQUENCE [LARGE SCALE GENOMIC DNA]</scope>
    <source>
        <strain evidence="15 16">CCMP1205</strain>
    </source>
</reference>
<feature type="compositionally biased region" description="Basic and acidic residues" evidence="13">
    <location>
        <begin position="602"/>
        <end position="612"/>
    </location>
</feature>
<dbReference type="SUPFAM" id="SSF48371">
    <property type="entry name" value="ARM repeat"/>
    <property type="match status" value="2"/>
</dbReference>
<evidence type="ECO:0000256" key="3">
    <source>
        <dbReference type="ARBA" id="ARBA00004629"/>
    </source>
</evidence>
<keyword evidence="9" id="KW-0206">Cytoskeleton</keyword>
<dbReference type="Pfam" id="PF21041">
    <property type="entry name" value="XMAP215_CLASP_TOG"/>
    <property type="match status" value="1"/>
</dbReference>
<name>A0A5B8MEA5_9CHLO</name>
<dbReference type="InterPro" id="IPR057546">
    <property type="entry name" value="HEAT_GCN1"/>
</dbReference>
<dbReference type="InterPro" id="IPR034085">
    <property type="entry name" value="TOG"/>
</dbReference>
<evidence type="ECO:0000256" key="6">
    <source>
        <dbReference type="ARBA" id="ARBA00022737"/>
    </source>
</evidence>
<dbReference type="InterPro" id="IPR048491">
    <property type="entry name" value="XMAP215_CLASP_TOG"/>
</dbReference>
<feature type="domain" description="TOG" evidence="14">
    <location>
        <begin position="285"/>
        <end position="519"/>
    </location>
</feature>
<dbReference type="SMART" id="SM01349">
    <property type="entry name" value="TOG"/>
    <property type="match status" value="4"/>
</dbReference>
<feature type="compositionally biased region" description="Low complexity" evidence="13">
    <location>
        <begin position="238"/>
        <end position="256"/>
    </location>
</feature>